<dbReference type="STRING" id="1855912.LuPra_05015"/>
<dbReference type="EC" id="4.1.2.-" evidence="5"/>
<keyword evidence="6" id="KW-1185">Reference proteome</keyword>
<dbReference type="InterPro" id="IPR005000">
    <property type="entry name" value="Aldolase/citrate-lyase_domain"/>
</dbReference>
<dbReference type="InterPro" id="IPR040442">
    <property type="entry name" value="Pyrv_kinase-like_dom_sf"/>
</dbReference>
<dbReference type="InterPro" id="IPR015813">
    <property type="entry name" value="Pyrv/PenolPyrv_kinase-like_dom"/>
</dbReference>
<reference evidence="6" key="2">
    <citation type="submission" date="2016-04" db="EMBL/GenBank/DDBJ databases">
        <title>First Complete Genome Sequence of a Subdivision 6 Acidobacterium.</title>
        <authorList>
            <person name="Huang S."/>
            <person name="Vieira S."/>
            <person name="Bunk B."/>
            <person name="Riedel T."/>
            <person name="Sproeer C."/>
            <person name="Overmann J."/>
        </authorList>
    </citation>
    <scope>NUCLEOTIDE SEQUENCE [LARGE SCALE GENOMIC DNA]</scope>
    <source>
        <strain evidence="6">DSM 100886 HEG_-6_39</strain>
    </source>
</reference>
<dbReference type="SUPFAM" id="SSF51621">
    <property type="entry name" value="Phosphoenolpyruvate/pyruvate domain"/>
    <property type="match status" value="1"/>
</dbReference>
<gene>
    <name evidence="5" type="primary">rhmA_2</name>
    <name evidence="5" type="ORF">LuPra_05015</name>
</gene>
<proteinExistence type="inferred from homology"/>
<dbReference type="EMBL" id="CP015136">
    <property type="protein sequence ID" value="AMY11753.1"/>
    <property type="molecule type" value="Genomic_DNA"/>
</dbReference>
<evidence type="ECO:0000313" key="6">
    <source>
        <dbReference type="Proteomes" id="UP000076079"/>
    </source>
</evidence>
<evidence type="ECO:0000256" key="3">
    <source>
        <dbReference type="ARBA" id="ARBA00023239"/>
    </source>
</evidence>
<keyword evidence="3 5" id="KW-0456">Lyase</keyword>
<comment type="similarity">
    <text evidence="1">Belongs to the HpcH/HpaI aldolase family.</text>
</comment>
<dbReference type="Proteomes" id="UP000076079">
    <property type="component" value="Chromosome"/>
</dbReference>
<dbReference type="KEGG" id="abac:LuPra_05015"/>
<dbReference type="Gene3D" id="3.20.20.60">
    <property type="entry name" value="Phosphoenolpyruvate-binding domains"/>
    <property type="match status" value="1"/>
</dbReference>
<sequence length="269" mass="28857">MTSSSSPAAWVNPVKARLARGEYVVGVPVTSTSLDMAALAAKSGFDFLWVEMEHSPITLETLRHIVLATRGLPAVPFARIPAGETWMAKRVLDQGVHGVVAPFTRTPALAEQVSRACRYPPRGRRGSGSGLAEGTWPTVPSYFDSADDEVMVIVVIEEAAAVEQCEEIAAVEGVDVLFVGTSDLSFSMGYRGNMLHPEVIKAAERVRDAALRHGKHCGRPVASPESLQRFAADGFRLFHAASDLTLFAEGAKAWLDPLGRAKGGPRASY</sequence>
<reference evidence="5 6" key="1">
    <citation type="journal article" date="2016" name="Genome Announc.">
        <title>First Complete Genome Sequence of a Subdivision 6 Acidobacterium Strain.</title>
        <authorList>
            <person name="Huang S."/>
            <person name="Vieira S."/>
            <person name="Bunk B."/>
            <person name="Riedel T."/>
            <person name="Sproer C."/>
            <person name="Overmann J."/>
        </authorList>
    </citation>
    <scope>NUCLEOTIDE SEQUENCE [LARGE SCALE GENOMIC DNA]</scope>
    <source>
        <strain evidence="6">DSM 100886 HEG_-6_39</strain>
    </source>
</reference>
<dbReference type="InterPro" id="IPR050251">
    <property type="entry name" value="HpcH-HpaI_aldolase"/>
</dbReference>
<dbReference type="PANTHER" id="PTHR30502">
    <property type="entry name" value="2-KETO-3-DEOXY-L-RHAMNONATE ALDOLASE"/>
    <property type="match status" value="1"/>
</dbReference>
<keyword evidence="2" id="KW-0479">Metal-binding</keyword>
<evidence type="ECO:0000259" key="4">
    <source>
        <dbReference type="Pfam" id="PF03328"/>
    </source>
</evidence>
<dbReference type="GO" id="GO:0046872">
    <property type="term" value="F:metal ion binding"/>
    <property type="evidence" value="ECO:0007669"/>
    <property type="project" value="UniProtKB-KW"/>
</dbReference>
<evidence type="ECO:0000313" key="5">
    <source>
        <dbReference type="EMBL" id="AMY11753.1"/>
    </source>
</evidence>
<feature type="domain" description="HpcH/HpaI aldolase/citrate lyase" evidence="4">
    <location>
        <begin position="29"/>
        <end position="248"/>
    </location>
</feature>
<accession>A0A143PUB1</accession>
<dbReference type="AlphaFoldDB" id="A0A143PUB1"/>
<evidence type="ECO:0000256" key="2">
    <source>
        <dbReference type="ARBA" id="ARBA00022723"/>
    </source>
</evidence>
<dbReference type="PANTHER" id="PTHR30502:SF0">
    <property type="entry name" value="PHOSPHOENOLPYRUVATE CARBOXYLASE FAMILY PROTEIN"/>
    <property type="match status" value="1"/>
</dbReference>
<dbReference type="GO" id="GO:0016832">
    <property type="term" value="F:aldehyde-lyase activity"/>
    <property type="evidence" value="ECO:0007669"/>
    <property type="project" value="TreeGrafter"/>
</dbReference>
<evidence type="ECO:0000256" key="1">
    <source>
        <dbReference type="ARBA" id="ARBA00005568"/>
    </source>
</evidence>
<organism evidence="5 6">
    <name type="scientific">Luteitalea pratensis</name>
    <dbReference type="NCBI Taxonomy" id="1855912"/>
    <lineage>
        <taxon>Bacteria</taxon>
        <taxon>Pseudomonadati</taxon>
        <taxon>Acidobacteriota</taxon>
        <taxon>Vicinamibacteria</taxon>
        <taxon>Vicinamibacterales</taxon>
        <taxon>Vicinamibacteraceae</taxon>
        <taxon>Luteitalea</taxon>
    </lineage>
</organism>
<dbReference type="GO" id="GO:0005737">
    <property type="term" value="C:cytoplasm"/>
    <property type="evidence" value="ECO:0007669"/>
    <property type="project" value="TreeGrafter"/>
</dbReference>
<dbReference type="RefSeq" id="WP_234800541.1">
    <property type="nucleotide sequence ID" value="NZ_CP015136.1"/>
</dbReference>
<protein>
    <submittedName>
        <fullName evidence="5">2-keto-3-deoxy-L-rhamnonate aldolase</fullName>
        <ecNumber evidence="5">4.1.2.-</ecNumber>
    </submittedName>
</protein>
<dbReference type="Pfam" id="PF03328">
    <property type="entry name" value="HpcH_HpaI"/>
    <property type="match status" value="1"/>
</dbReference>
<name>A0A143PUB1_LUTPR</name>